<dbReference type="PANTHER" id="PTHR18901:SF38">
    <property type="entry name" value="PSEUDOURIDINE-5'-PHOSPHATASE"/>
    <property type="match status" value="1"/>
</dbReference>
<dbReference type="AlphaFoldDB" id="A0A7S8IG63"/>
<dbReference type="Pfam" id="PF00702">
    <property type="entry name" value="Hydrolase"/>
    <property type="match status" value="1"/>
</dbReference>
<name>A0A7S8IG63_9CHLR</name>
<evidence type="ECO:0000313" key="2">
    <source>
        <dbReference type="Proteomes" id="UP000594468"/>
    </source>
</evidence>
<accession>A0A7S8IG63</accession>
<dbReference type="SUPFAM" id="SSF56784">
    <property type="entry name" value="HAD-like"/>
    <property type="match status" value="1"/>
</dbReference>
<dbReference type="SFLD" id="SFLDG01135">
    <property type="entry name" value="C1.5.6:_HAD__Beta-PGM__Phospha"/>
    <property type="match status" value="1"/>
</dbReference>
<dbReference type="InterPro" id="IPR036412">
    <property type="entry name" value="HAD-like_sf"/>
</dbReference>
<dbReference type="SFLD" id="SFLDS00003">
    <property type="entry name" value="Haloacid_Dehalogenase"/>
    <property type="match status" value="1"/>
</dbReference>
<dbReference type="InterPro" id="IPR023198">
    <property type="entry name" value="PGP-like_dom2"/>
</dbReference>
<organism evidence="1 2">
    <name type="scientific">Phototrophicus methaneseepsis</name>
    <dbReference type="NCBI Taxonomy" id="2710758"/>
    <lineage>
        <taxon>Bacteria</taxon>
        <taxon>Bacillati</taxon>
        <taxon>Chloroflexota</taxon>
        <taxon>Candidatus Thermofontia</taxon>
        <taxon>Phototrophicales</taxon>
        <taxon>Phototrophicaceae</taxon>
        <taxon>Phototrophicus</taxon>
    </lineage>
</organism>
<dbReference type="InterPro" id="IPR023214">
    <property type="entry name" value="HAD_sf"/>
</dbReference>
<gene>
    <name evidence="1" type="ORF">G4Y79_07660</name>
</gene>
<keyword evidence="2" id="KW-1185">Reference proteome</keyword>
<dbReference type="Gene3D" id="1.10.150.240">
    <property type="entry name" value="Putative phosphatase, domain 2"/>
    <property type="match status" value="1"/>
</dbReference>
<dbReference type="NCBIfam" id="TIGR01509">
    <property type="entry name" value="HAD-SF-IA-v3"/>
    <property type="match status" value="1"/>
</dbReference>
<sequence length="218" mass="23569">MPIQAVIFDMDGVLVDSEVYWSQSRVEFAQSRGKQWTDEDQRLAMGRSTVEWAMVMQQRLGLTMPVDAIISEMKERVIAHYASRMPTRPGALEAVHEMAAHYRCGLASGSPTEIIKAVLEITGLDQVFEVVVYGDDVPLGKPAPDIYLEALQQMGADAAVSVGIEDSANGIRALKAAGMAAIAAPSPAFPLPDDILALCDARIDSLEDLTLALVQGLR</sequence>
<dbReference type="InterPro" id="IPR006439">
    <property type="entry name" value="HAD-SF_hydro_IA"/>
</dbReference>
<dbReference type="RefSeq" id="WP_195172302.1">
    <property type="nucleotide sequence ID" value="NZ_CP062983.1"/>
</dbReference>
<dbReference type="Gene3D" id="3.40.50.1000">
    <property type="entry name" value="HAD superfamily/HAD-like"/>
    <property type="match status" value="1"/>
</dbReference>
<dbReference type="Proteomes" id="UP000594468">
    <property type="component" value="Chromosome"/>
</dbReference>
<dbReference type="NCBIfam" id="TIGR01549">
    <property type="entry name" value="HAD-SF-IA-v1"/>
    <property type="match status" value="1"/>
</dbReference>
<protein>
    <submittedName>
        <fullName evidence="1">HAD family phosphatase</fullName>
    </submittedName>
</protein>
<dbReference type="EMBL" id="CP062983">
    <property type="protein sequence ID" value="QPC84239.1"/>
    <property type="molecule type" value="Genomic_DNA"/>
</dbReference>
<dbReference type="PANTHER" id="PTHR18901">
    <property type="entry name" value="2-DEOXYGLUCOSE-6-PHOSPHATE PHOSPHATASE 2"/>
    <property type="match status" value="1"/>
</dbReference>
<reference evidence="1 2" key="1">
    <citation type="submission" date="2020-02" db="EMBL/GenBank/DDBJ databases">
        <authorList>
            <person name="Zheng R.K."/>
            <person name="Sun C.M."/>
        </authorList>
    </citation>
    <scope>NUCLEOTIDE SEQUENCE [LARGE SCALE GENOMIC DNA]</scope>
    <source>
        <strain evidence="2">rifampicinis</strain>
    </source>
</reference>
<dbReference type="KEGG" id="pmet:G4Y79_07660"/>
<dbReference type="SFLD" id="SFLDG01129">
    <property type="entry name" value="C1.5:_HAD__Beta-PGM__Phosphata"/>
    <property type="match status" value="1"/>
</dbReference>
<proteinExistence type="predicted"/>
<evidence type="ECO:0000313" key="1">
    <source>
        <dbReference type="EMBL" id="QPC84239.1"/>
    </source>
</evidence>